<protein>
    <recommendedName>
        <fullName evidence="1">Smr domain-containing protein</fullName>
    </recommendedName>
</protein>
<name>H9M9Y5_PINLA</name>
<dbReference type="SMART" id="SM00463">
    <property type="entry name" value="SMR"/>
    <property type="match status" value="1"/>
</dbReference>
<dbReference type="SUPFAM" id="SSF160443">
    <property type="entry name" value="SMR domain-like"/>
    <property type="match status" value="1"/>
</dbReference>
<feature type="domain" description="Smr" evidence="1">
    <location>
        <begin position="7"/>
        <end position="88"/>
    </location>
</feature>
<gene>
    <name evidence="2" type="ORF">0_14768_02</name>
    <name evidence="3" type="ORF">UMN_1742_01</name>
</gene>
<organism evidence="2">
    <name type="scientific">Pinus lambertiana</name>
    <name type="common">Sugar pine</name>
    <dbReference type="NCBI Taxonomy" id="3343"/>
    <lineage>
        <taxon>Eukaryota</taxon>
        <taxon>Viridiplantae</taxon>
        <taxon>Streptophyta</taxon>
        <taxon>Embryophyta</taxon>
        <taxon>Tracheophyta</taxon>
        <taxon>Spermatophyta</taxon>
        <taxon>Pinopsida</taxon>
        <taxon>Pinidae</taxon>
        <taxon>Conifers I</taxon>
        <taxon>Pinales</taxon>
        <taxon>Pinaceae</taxon>
        <taxon>Pinus</taxon>
        <taxon>Pinus subgen. Strobus</taxon>
    </lineage>
</organism>
<dbReference type="EMBL" id="JQ264467">
    <property type="protein sequence ID" value="AEW09270.1"/>
    <property type="molecule type" value="Genomic_DNA"/>
</dbReference>
<dbReference type="InterPro" id="IPR036063">
    <property type="entry name" value="Smr_dom_sf"/>
</dbReference>
<proteinExistence type="predicted"/>
<evidence type="ECO:0000313" key="2">
    <source>
        <dbReference type="EMBL" id="AEW07931.1"/>
    </source>
</evidence>
<accession>H9M9Y5</accession>
<dbReference type="Gene3D" id="3.30.1370.110">
    <property type="match status" value="1"/>
</dbReference>
<dbReference type="InterPro" id="IPR002625">
    <property type="entry name" value="Smr_dom"/>
</dbReference>
<dbReference type="PANTHER" id="PTHR46651:SF1">
    <property type="entry name" value="SMALL MUTS RELATED FAMILY PROTEIN"/>
    <property type="match status" value="1"/>
</dbReference>
<dbReference type="InterPro" id="IPR053242">
    <property type="entry name" value="PAM2-like_domain"/>
</dbReference>
<dbReference type="PANTHER" id="PTHR46651">
    <property type="entry name" value="POLYADENYLATE-BINDING PROTEIN-INTERACTING PROTEIN 7"/>
    <property type="match status" value="1"/>
</dbReference>
<dbReference type="AlphaFoldDB" id="H9M9Y5"/>
<dbReference type="PROSITE" id="PS50828">
    <property type="entry name" value="SMR"/>
    <property type="match status" value="1"/>
</dbReference>
<reference evidence="2" key="1">
    <citation type="submission" date="2011-12" db="EMBL/GenBank/DDBJ databases">
        <title>Nucleotide Diversity and Divergence in the Loblolly Pine Gene Space.</title>
        <authorList>
            <person name="Neale D.B."/>
            <person name="Wegrzyn J.L."/>
            <person name="Lee J.M."/>
            <person name="Eckert A.J."/>
            <person name="Liechty J.D."/>
            <person name="Stevens K.A."/>
            <person name="Langley C.H."/>
        </authorList>
    </citation>
    <scope>NUCLEOTIDE SEQUENCE</scope>
    <source>
        <strain evidence="2">5725</strain>
        <strain evidence="3">7657</strain>
        <tissue evidence="2">Megagametophyte</tissue>
    </source>
</reference>
<dbReference type="EMBL" id="JQ262012">
    <property type="protein sequence ID" value="AEW07931.1"/>
    <property type="molecule type" value="Genomic_DNA"/>
</dbReference>
<sequence length="88" mass="10113">QEQTQFIDLHELHESEAIRVLKHELAVLRNIARSRYQQQKVLICIGGGHHAKGSRTPARLPMAVERYLVEDERLDYSEPQPGMLLVVV</sequence>
<feature type="non-terminal residue" evidence="2">
    <location>
        <position position="1"/>
    </location>
</feature>
<evidence type="ECO:0000313" key="3">
    <source>
        <dbReference type="EMBL" id="AEW09270.1"/>
    </source>
</evidence>
<evidence type="ECO:0000259" key="1">
    <source>
        <dbReference type="PROSITE" id="PS50828"/>
    </source>
</evidence>